<dbReference type="Gene3D" id="2.30.130.30">
    <property type="entry name" value="Hypothetical protein"/>
    <property type="match status" value="1"/>
</dbReference>
<dbReference type="EMBL" id="UINC01093702">
    <property type="protein sequence ID" value="SVC48333.1"/>
    <property type="molecule type" value="Genomic_DNA"/>
</dbReference>
<name>A0A382MH70_9ZZZZ</name>
<protein>
    <recommendedName>
        <fullName evidence="2">EVE domain-containing protein</fullName>
    </recommendedName>
</protein>
<gene>
    <name evidence="1" type="ORF">METZ01_LOCUS301187</name>
</gene>
<dbReference type="AlphaFoldDB" id="A0A382MH70"/>
<feature type="non-terminal residue" evidence="1">
    <location>
        <position position="1"/>
    </location>
</feature>
<dbReference type="InterPro" id="IPR015947">
    <property type="entry name" value="PUA-like_sf"/>
</dbReference>
<proteinExistence type="predicted"/>
<organism evidence="1">
    <name type="scientific">marine metagenome</name>
    <dbReference type="NCBI Taxonomy" id="408172"/>
    <lineage>
        <taxon>unclassified sequences</taxon>
        <taxon>metagenomes</taxon>
        <taxon>ecological metagenomes</taxon>
    </lineage>
</organism>
<evidence type="ECO:0000313" key="1">
    <source>
        <dbReference type="EMBL" id="SVC48333.1"/>
    </source>
</evidence>
<dbReference type="SUPFAM" id="SSF88697">
    <property type="entry name" value="PUA domain-like"/>
    <property type="match status" value="1"/>
</dbReference>
<sequence>VTIPKTESEVSACFCLTIKQPFTSAVVEEEKRWENQRYPLSRYVRDGTWVFLHSSASPWRAKYPSVDERWPNHPPFRSMKCGSILGMVRLDRAVHLTSMSEEEKADPWVTTDDKRVWKWEIGDVLAFESPFEYKRKPGVVDSMVRLRLDLPDLYSQLLARISANKGRT</sequence>
<evidence type="ECO:0008006" key="2">
    <source>
        <dbReference type="Google" id="ProtNLM"/>
    </source>
</evidence>
<accession>A0A382MH70</accession>
<reference evidence="1" key="1">
    <citation type="submission" date="2018-05" db="EMBL/GenBank/DDBJ databases">
        <authorList>
            <person name="Lanie J.A."/>
            <person name="Ng W.-L."/>
            <person name="Kazmierczak K.M."/>
            <person name="Andrzejewski T.M."/>
            <person name="Davidsen T.M."/>
            <person name="Wayne K.J."/>
            <person name="Tettelin H."/>
            <person name="Glass J.I."/>
            <person name="Rusch D."/>
            <person name="Podicherti R."/>
            <person name="Tsui H.-C.T."/>
            <person name="Winkler M.E."/>
        </authorList>
    </citation>
    <scope>NUCLEOTIDE SEQUENCE</scope>
</reference>